<dbReference type="InterPro" id="IPR036388">
    <property type="entry name" value="WH-like_DNA-bd_sf"/>
</dbReference>
<keyword evidence="2" id="KW-0238">DNA-binding</keyword>
<evidence type="ECO:0000259" key="5">
    <source>
        <dbReference type="PROSITE" id="PS51078"/>
    </source>
</evidence>
<feature type="domain" description="IclR-ED" evidence="5">
    <location>
        <begin position="64"/>
        <end position="247"/>
    </location>
</feature>
<dbReference type="InterPro" id="IPR014757">
    <property type="entry name" value="Tscrpt_reg_IclR_C"/>
</dbReference>
<dbReference type="InterPro" id="IPR036390">
    <property type="entry name" value="WH_DNA-bd_sf"/>
</dbReference>
<dbReference type="GO" id="GO:0045892">
    <property type="term" value="P:negative regulation of DNA-templated transcription"/>
    <property type="evidence" value="ECO:0007669"/>
    <property type="project" value="TreeGrafter"/>
</dbReference>
<dbReference type="Gene3D" id="1.10.10.10">
    <property type="entry name" value="Winged helix-like DNA-binding domain superfamily/Winged helix DNA-binding domain"/>
    <property type="match status" value="1"/>
</dbReference>
<protein>
    <submittedName>
        <fullName evidence="6">IclR family transcriptional regulator</fullName>
    </submittedName>
</protein>
<dbReference type="InterPro" id="IPR050707">
    <property type="entry name" value="HTH_MetabolicPath_Reg"/>
</dbReference>
<keyword evidence="3" id="KW-0804">Transcription</keyword>
<gene>
    <name evidence="6" type="ORF">FHP08_17000</name>
</gene>
<dbReference type="InterPro" id="IPR029016">
    <property type="entry name" value="GAF-like_dom_sf"/>
</dbReference>
<evidence type="ECO:0000256" key="3">
    <source>
        <dbReference type="ARBA" id="ARBA00023163"/>
    </source>
</evidence>
<evidence type="ECO:0000313" key="6">
    <source>
        <dbReference type="EMBL" id="TXL63538.1"/>
    </source>
</evidence>
<dbReference type="PROSITE" id="PS51078">
    <property type="entry name" value="ICLR_ED"/>
    <property type="match status" value="1"/>
</dbReference>
<name>A0A5C8NQL4_9BURK</name>
<evidence type="ECO:0000256" key="2">
    <source>
        <dbReference type="ARBA" id="ARBA00023125"/>
    </source>
</evidence>
<dbReference type="Proteomes" id="UP000321548">
    <property type="component" value="Unassembled WGS sequence"/>
</dbReference>
<dbReference type="Pfam" id="PF01614">
    <property type="entry name" value="IclR_C"/>
    <property type="match status" value="1"/>
</dbReference>
<dbReference type="PROSITE" id="PS51077">
    <property type="entry name" value="HTH_ICLR"/>
    <property type="match status" value="1"/>
</dbReference>
<dbReference type="Pfam" id="PF09339">
    <property type="entry name" value="HTH_IclR"/>
    <property type="match status" value="1"/>
</dbReference>
<dbReference type="PANTHER" id="PTHR30136">
    <property type="entry name" value="HELIX-TURN-HELIX TRANSCRIPTIONAL REGULATOR, ICLR FAMILY"/>
    <property type="match status" value="1"/>
</dbReference>
<dbReference type="PANTHER" id="PTHR30136:SF2">
    <property type="entry name" value="TRANSCRIPTIONAL REGULATOR ICLR"/>
    <property type="match status" value="1"/>
</dbReference>
<dbReference type="OrthoDB" id="9807558at2"/>
<proteinExistence type="predicted"/>
<evidence type="ECO:0000259" key="4">
    <source>
        <dbReference type="PROSITE" id="PS51077"/>
    </source>
</evidence>
<keyword evidence="7" id="KW-1185">Reference proteome</keyword>
<feature type="domain" description="HTH iclR-type" evidence="4">
    <location>
        <begin position="2"/>
        <end position="63"/>
    </location>
</feature>
<evidence type="ECO:0000256" key="1">
    <source>
        <dbReference type="ARBA" id="ARBA00023015"/>
    </source>
</evidence>
<evidence type="ECO:0000313" key="7">
    <source>
        <dbReference type="Proteomes" id="UP000321548"/>
    </source>
</evidence>
<dbReference type="GO" id="GO:0003700">
    <property type="term" value="F:DNA-binding transcription factor activity"/>
    <property type="evidence" value="ECO:0007669"/>
    <property type="project" value="TreeGrafter"/>
</dbReference>
<dbReference type="GO" id="GO:0003677">
    <property type="term" value="F:DNA binding"/>
    <property type="evidence" value="ECO:0007669"/>
    <property type="project" value="UniProtKB-KW"/>
</dbReference>
<dbReference type="Gene3D" id="3.30.450.40">
    <property type="match status" value="1"/>
</dbReference>
<dbReference type="SUPFAM" id="SSF55781">
    <property type="entry name" value="GAF domain-like"/>
    <property type="match status" value="1"/>
</dbReference>
<organism evidence="6 7">
    <name type="scientific">Zeimonas arvi</name>
    <dbReference type="NCBI Taxonomy" id="2498847"/>
    <lineage>
        <taxon>Bacteria</taxon>
        <taxon>Pseudomonadati</taxon>
        <taxon>Pseudomonadota</taxon>
        <taxon>Betaproteobacteria</taxon>
        <taxon>Burkholderiales</taxon>
        <taxon>Burkholderiaceae</taxon>
        <taxon>Zeimonas</taxon>
    </lineage>
</organism>
<dbReference type="SUPFAM" id="SSF46785">
    <property type="entry name" value="Winged helix' DNA-binding domain"/>
    <property type="match status" value="1"/>
</dbReference>
<dbReference type="RefSeq" id="WP_147705692.1">
    <property type="nucleotide sequence ID" value="NZ_VDUY01000008.1"/>
</dbReference>
<reference evidence="6 7" key="1">
    <citation type="submission" date="2019-06" db="EMBL/GenBank/DDBJ databases">
        <title>Quisquiliibacterium sp. nov., isolated from a maize field.</title>
        <authorList>
            <person name="Lin S.-Y."/>
            <person name="Tsai C.-F."/>
            <person name="Young C.-C."/>
        </authorList>
    </citation>
    <scope>NUCLEOTIDE SEQUENCE [LARGE SCALE GENOMIC DNA]</scope>
    <source>
        <strain evidence="6 7">CC-CFT501</strain>
    </source>
</reference>
<keyword evidence="1" id="KW-0805">Transcription regulation</keyword>
<dbReference type="AlphaFoldDB" id="A0A5C8NQL4"/>
<dbReference type="InterPro" id="IPR005471">
    <property type="entry name" value="Tscrpt_reg_IclR_N"/>
</dbReference>
<dbReference type="SMART" id="SM00346">
    <property type="entry name" value="HTH_ICLR"/>
    <property type="match status" value="1"/>
</dbReference>
<dbReference type="EMBL" id="VDUY01000008">
    <property type="protein sequence ID" value="TXL63538.1"/>
    <property type="molecule type" value="Genomic_DNA"/>
</dbReference>
<comment type="caution">
    <text evidence="6">The sequence shown here is derived from an EMBL/GenBank/DDBJ whole genome shotgun (WGS) entry which is preliminary data.</text>
</comment>
<accession>A0A5C8NQL4</accession>
<sequence>MRQIVDKIGTILSLFSFDRTELGVTELSTELSWPKSTVSEILSSLAGQGLVERTPRGRFRLGWRFFELNQMLLEATPMVREGRRAMQELVERHGESSHLMVLERQHAVIVEKVQASLATQILMSRVGLRQPAHCSACGKMLLALRPWDEVFRLFDNIELKPFTPATITELPVLQRELAAIRERDFAFDREEIVPGLTCVAAPIRNEEGKAIAAMSVSIPTYRFADGEAGYVEMIRGAALRVSRKLGFIDGAR</sequence>